<dbReference type="InterPro" id="IPR029058">
    <property type="entry name" value="AB_hydrolase_fold"/>
</dbReference>
<keyword evidence="4" id="KW-1185">Reference proteome</keyword>
<dbReference type="GO" id="GO:0006654">
    <property type="term" value="P:phosphatidic acid biosynthetic process"/>
    <property type="evidence" value="ECO:0007669"/>
    <property type="project" value="TreeGrafter"/>
</dbReference>
<feature type="domain" description="AB hydrolase-1" evidence="2">
    <location>
        <begin position="136"/>
        <end position="435"/>
    </location>
</feature>
<name>A0AAV5RS16_MAUHU</name>
<dbReference type="SUPFAM" id="SSF53474">
    <property type="entry name" value="alpha/beta-Hydrolases"/>
    <property type="match status" value="1"/>
</dbReference>
<dbReference type="PANTHER" id="PTHR42886:SF29">
    <property type="entry name" value="PUMMELIG, ISOFORM A"/>
    <property type="match status" value="1"/>
</dbReference>
<accession>A0AAV5RS16</accession>
<dbReference type="GO" id="GO:0004623">
    <property type="term" value="F:phospholipase A2 activity"/>
    <property type="evidence" value="ECO:0007669"/>
    <property type="project" value="TreeGrafter"/>
</dbReference>
<keyword evidence="3" id="KW-0378">Hydrolase</keyword>
<dbReference type="GO" id="GO:0035965">
    <property type="term" value="P:cardiolipin acyl-chain remodeling"/>
    <property type="evidence" value="ECO:0007669"/>
    <property type="project" value="TreeGrafter"/>
</dbReference>
<dbReference type="Proteomes" id="UP001377567">
    <property type="component" value="Unassembled WGS sequence"/>
</dbReference>
<dbReference type="GO" id="GO:0055088">
    <property type="term" value="P:lipid homeostasis"/>
    <property type="evidence" value="ECO:0007669"/>
    <property type="project" value="TreeGrafter"/>
</dbReference>
<protein>
    <submittedName>
        <fullName evidence="3">Carboxylic ester hydrolase</fullName>
    </submittedName>
</protein>
<gene>
    <name evidence="3" type="ORF">DAKH74_009410</name>
</gene>
<dbReference type="GO" id="GO:0005743">
    <property type="term" value="C:mitochondrial inner membrane"/>
    <property type="evidence" value="ECO:0007669"/>
    <property type="project" value="TreeGrafter"/>
</dbReference>
<dbReference type="Gene3D" id="3.40.50.1820">
    <property type="entry name" value="alpha/beta hydrolase"/>
    <property type="match status" value="1"/>
</dbReference>
<evidence type="ECO:0000313" key="4">
    <source>
        <dbReference type="Proteomes" id="UP001377567"/>
    </source>
</evidence>
<sequence>MLTRLTRLNFKYLLELVMWRSGSKRAVQMSATAPESSEQSLQAPTPPTAIPLGQIIMKLPGLFPRSFTRSYEDYRVFCEDSEKLQTQLLHTLPVFSNTHTQLGEKEARVLKVPVDSEGNYINEVCISPRNPAPRLKHVVFVHGYGAGLGFFLKNLEHLPLPNNEWCIHAIDMPGFGYSSRPRFPFQYPQSSQEDVHAWFHTRLRAWFEKRGLLKQPQDNMVVAHSLGAYVMALYANKYPTDFRKLVMCSPAGVCHSGNIDKGKLNPKIQRHANMSPPWWYVKLWDRNISPFSIVRSAGPLGSKITSGWSYRRFKQLLLKRPGDSSNAKRVAQFEALHRYSYGIFNRPGSGEYLLAFALSCGGNPRNALEETIFSEPGNADSFRAHCDWLWMYGENDWMNKSGGKRISDSLNKTFGSGKSRLDIVPNAGHHLYFDNYEFFNRRIVEEMELLGRE</sequence>
<dbReference type="EMBL" id="BTGD01000001">
    <property type="protein sequence ID" value="GMM54325.1"/>
    <property type="molecule type" value="Genomic_DNA"/>
</dbReference>
<evidence type="ECO:0000256" key="1">
    <source>
        <dbReference type="ARBA" id="ARBA00038097"/>
    </source>
</evidence>
<dbReference type="PANTHER" id="PTHR42886">
    <property type="entry name" value="RE40534P-RELATED"/>
    <property type="match status" value="1"/>
</dbReference>
<dbReference type="GO" id="GO:0042171">
    <property type="term" value="F:lysophosphatidic acid acyltransferase activity"/>
    <property type="evidence" value="ECO:0007669"/>
    <property type="project" value="TreeGrafter"/>
</dbReference>
<comment type="caution">
    <text evidence="3">The sequence shown here is derived from an EMBL/GenBank/DDBJ whole genome shotgun (WGS) entry which is preliminary data.</text>
</comment>
<dbReference type="InterPro" id="IPR000073">
    <property type="entry name" value="AB_hydrolase_1"/>
</dbReference>
<organism evidence="3 4">
    <name type="scientific">Maudiozyma humilis</name>
    <name type="common">Sour dough yeast</name>
    <name type="synonym">Kazachstania humilis</name>
    <dbReference type="NCBI Taxonomy" id="51915"/>
    <lineage>
        <taxon>Eukaryota</taxon>
        <taxon>Fungi</taxon>
        <taxon>Dikarya</taxon>
        <taxon>Ascomycota</taxon>
        <taxon>Saccharomycotina</taxon>
        <taxon>Saccharomycetes</taxon>
        <taxon>Saccharomycetales</taxon>
        <taxon>Saccharomycetaceae</taxon>
        <taxon>Maudiozyma</taxon>
    </lineage>
</organism>
<reference evidence="3 4" key="1">
    <citation type="journal article" date="2023" name="Elife">
        <title>Identification of key yeast species and microbe-microbe interactions impacting larval growth of Drosophila in the wild.</title>
        <authorList>
            <person name="Mure A."/>
            <person name="Sugiura Y."/>
            <person name="Maeda R."/>
            <person name="Honda K."/>
            <person name="Sakurai N."/>
            <person name="Takahashi Y."/>
            <person name="Watada M."/>
            <person name="Katoh T."/>
            <person name="Gotoh A."/>
            <person name="Gotoh Y."/>
            <person name="Taniguchi I."/>
            <person name="Nakamura K."/>
            <person name="Hayashi T."/>
            <person name="Katayama T."/>
            <person name="Uemura T."/>
            <person name="Hattori Y."/>
        </authorList>
    </citation>
    <scope>NUCLEOTIDE SEQUENCE [LARGE SCALE GENOMIC DNA]</scope>
    <source>
        <strain evidence="3 4">KH-74</strain>
    </source>
</reference>
<dbReference type="AlphaFoldDB" id="A0AAV5RS16"/>
<evidence type="ECO:0000259" key="2">
    <source>
        <dbReference type="Pfam" id="PF00561"/>
    </source>
</evidence>
<dbReference type="Pfam" id="PF00561">
    <property type="entry name" value="Abhydrolase_1"/>
    <property type="match status" value="1"/>
</dbReference>
<evidence type="ECO:0000313" key="3">
    <source>
        <dbReference type="EMBL" id="GMM54325.1"/>
    </source>
</evidence>
<proteinExistence type="inferred from homology"/>
<comment type="similarity">
    <text evidence="1">Belongs to the peptidase S33 family. ABHD4/ABHD5 subfamily.</text>
</comment>